<keyword evidence="2" id="KW-1185">Reference proteome</keyword>
<dbReference type="AlphaFoldDB" id="A0A067SGN2"/>
<protein>
    <submittedName>
        <fullName evidence="1">Uncharacterized protein</fullName>
    </submittedName>
</protein>
<dbReference type="HOGENOM" id="CLU_496994_0_0_1"/>
<proteinExistence type="predicted"/>
<organism evidence="1 2">
    <name type="scientific">Galerina marginata (strain CBS 339.88)</name>
    <dbReference type="NCBI Taxonomy" id="685588"/>
    <lineage>
        <taxon>Eukaryota</taxon>
        <taxon>Fungi</taxon>
        <taxon>Dikarya</taxon>
        <taxon>Basidiomycota</taxon>
        <taxon>Agaricomycotina</taxon>
        <taxon>Agaricomycetes</taxon>
        <taxon>Agaricomycetidae</taxon>
        <taxon>Agaricales</taxon>
        <taxon>Agaricineae</taxon>
        <taxon>Strophariaceae</taxon>
        <taxon>Galerina</taxon>
    </lineage>
</organism>
<dbReference type="OrthoDB" id="3039177at2759"/>
<sequence length="548" mass="61824">MDGLTDFEETNWWNPDVRKGYHRPGSGVLASVLAEELHNRSLFSIVATPPPSQAIPAVQQQSSDIPPPSKGEIMASLPHPNAYYCPEENGWVVLIWMSSSSSFATLLAQPYFNNPDFPLLYDWRRQQKVSCVMTGNLHHFHRYEKAVDGHKLTPPFCRTITTTQMDASYWKGPTTESDFTQYKKAKILTESSTETAGDEDGRLDLSVCCQCPFYCVTSKVIHGVIPVEDMEELVQDKRCHVPQGWSRERAVVRAFETLLTVIENKLWKGNNRMLKVTCSSFQINLGWNLSIRHIFTLLGFVEAAVEGSPVLMPPGTDQRTLAGRENRRKLLRAWVEFSAWLLNFRHLIGGNERKLYVELNSAKEMYLTAIGAYPDQDALLNDKIGVVRPLEAALRVLGLSPTTFSGDLTVFAYLAQCRCDPARIPEYFSSLLSIVTHLQEHGNCPSRLQDLLTVELSRGRFTLEDIRRASLALGFGVGNILDIEYDANLISEELVEKAWKGCIKRSWRDFEGGSKTSRLCTKAFKVLAEARGSVRLRKLWEDTQNGNI</sequence>
<dbReference type="STRING" id="685588.A0A067SGN2"/>
<accession>A0A067SGN2</accession>
<gene>
    <name evidence="1" type="ORF">GALMADRAFT_906169</name>
</gene>
<dbReference type="Proteomes" id="UP000027222">
    <property type="component" value="Unassembled WGS sequence"/>
</dbReference>
<name>A0A067SGN2_GALM3</name>
<reference evidence="2" key="1">
    <citation type="journal article" date="2014" name="Proc. Natl. Acad. Sci. U.S.A.">
        <title>Extensive sampling of basidiomycete genomes demonstrates inadequacy of the white-rot/brown-rot paradigm for wood decay fungi.</title>
        <authorList>
            <person name="Riley R."/>
            <person name="Salamov A.A."/>
            <person name="Brown D.W."/>
            <person name="Nagy L.G."/>
            <person name="Floudas D."/>
            <person name="Held B.W."/>
            <person name="Levasseur A."/>
            <person name="Lombard V."/>
            <person name="Morin E."/>
            <person name="Otillar R."/>
            <person name="Lindquist E.A."/>
            <person name="Sun H."/>
            <person name="LaButti K.M."/>
            <person name="Schmutz J."/>
            <person name="Jabbour D."/>
            <person name="Luo H."/>
            <person name="Baker S.E."/>
            <person name="Pisabarro A.G."/>
            <person name="Walton J.D."/>
            <person name="Blanchette R.A."/>
            <person name="Henrissat B."/>
            <person name="Martin F."/>
            <person name="Cullen D."/>
            <person name="Hibbett D.S."/>
            <person name="Grigoriev I.V."/>
        </authorList>
    </citation>
    <scope>NUCLEOTIDE SEQUENCE [LARGE SCALE GENOMIC DNA]</scope>
    <source>
        <strain evidence="2">CBS 339.88</strain>
    </source>
</reference>
<dbReference type="EMBL" id="KL142399">
    <property type="protein sequence ID" value="KDR70100.1"/>
    <property type="molecule type" value="Genomic_DNA"/>
</dbReference>
<evidence type="ECO:0000313" key="1">
    <source>
        <dbReference type="EMBL" id="KDR70100.1"/>
    </source>
</evidence>
<evidence type="ECO:0000313" key="2">
    <source>
        <dbReference type="Proteomes" id="UP000027222"/>
    </source>
</evidence>